<accession>A0A8S5NTJ6</accession>
<reference evidence="1" key="1">
    <citation type="journal article" date="2021" name="Proc. Natl. Acad. Sci. U.S.A.">
        <title>A Catalog of Tens of Thousands of Viruses from Human Metagenomes Reveals Hidden Associations with Chronic Diseases.</title>
        <authorList>
            <person name="Tisza M.J."/>
            <person name="Buck C.B."/>
        </authorList>
    </citation>
    <scope>NUCLEOTIDE SEQUENCE</scope>
    <source>
        <strain evidence="1">Ct1CM14</strain>
    </source>
</reference>
<organism evidence="1">
    <name type="scientific">Myoviridae sp. ct1CM14</name>
    <dbReference type="NCBI Taxonomy" id="2825018"/>
    <lineage>
        <taxon>Viruses</taxon>
        <taxon>Duplodnaviria</taxon>
        <taxon>Heunggongvirae</taxon>
        <taxon>Uroviricota</taxon>
        <taxon>Caudoviricetes</taxon>
    </lineage>
</organism>
<dbReference type="EMBL" id="BK015253">
    <property type="protein sequence ID" value="DAD98117.1"/>
    <property type="molecule type" value="Genomic_DNA"/>
</dbReference>
<protein>
    <submittedName>
        <fullName evidence="1">Uncharacterized protein</fullName>
    </submittedName>
</protein>
<proteinExistence type="predicted"/>
<name>A0A8S5NTJ6_9CAUD</name>
<sequence length="43" mass="4764">MIIQNCIAMSAIRISIQPNLNDAKKNVIKTDSITTTVLLRHSP</sequence>
<evidence type="ECO:0000313" key="1">
    <source>
        <dbReference type="EMBL" id="DAD98117.1"/>
    </source>
</evidence>